<comment type="similarity">
    <text evidence="1 2">Belongs to the VPS16 family.</text>
</comment>
<dbReference type="GO" id="GO:0030897">
    <property type="term" value="C:HOPS complex"/>
    <property type="evidence" value="ECO:0007669"/>
    <property type="project" value="TreeGrafter"/>
</dbReference>
<protein>
    <recommendedName>
        <fullName evidence="2">Probable vacuolar protein sorting-associated protein 16 homolog</fullName>
    </recommendedName>
</protein>
<keyword evidence="2" id="KW-0653">Protein transport</keyword>
<reference evidence="6" key="1">
    <citation type="journal article" date="2013" name="Genome Announc.">
        <title>Genome sequence of the food spoilage yeast Zygosaccharomyces bailii CLIB 213(T).</title>
        <authorList>
            <person name="Galeote V."/>
            <person name="Bigey F."/>
            <person name="Devillers H."/>
            <person name="Neuveglise C."/>
            <person name="Dequin S."/>
        </authorList>
    </citation>
    <scope>NUCLEOTIDE SEQUENCE [LARGE SCALE GENOMIC DNA]</scope>
    <source>
        <strain evidence="6">CLIB 213 / ATCC 58445 / CBS 680 / CCRC 21525 / NBRC 1098 / NCYC 1416 / NRRL Y-2227</strain>
    </source>
</reference>
<evidence type="ECO:0000256" key="1">
    <source>
        <dbReference type="ARBA" id="ARBA00009250"/>
    </source>
</evidence>
<evidence type="ECO:0000256" key="2">
    <source>
        <dbReference type="PIRNR" id="PIRNR007949"/>
    </source>
</evidence>
<sequence>MRNPSFNWEKLDSIFYRSREFCNLEWPQQEDFIYCISTTLLAIAVDETIEIYNYFGEPLAGWNCKQFGKVVKIEFNALEQLIVVSSTSIFLITSWSPLEYTTTSLDEELQDSIWDYKSGAILLRRTQDVYIFNNESIKLVQQNEGKFTLLTKEHWDCNGNKVILLDVNHVYQLNLRRKSLTQWMPDSQWHRCTISTEDEICLYNAKSNKVHVYKESKKPILEVSMDEDPTAINWCGDGVLACSFADEIKLYGPKNTYVSFWYPSEITALKKELDGLKVFTTDKVHFISEVSECTSNIFRVGSTESGAILFDSLQLLETQTSRALENLNAINLEKAVTDCINAAQEEFDAQLQKRLLSAASFGKASLPYKKFDSGVFVQACDTVRLLNFLKTMGIFITKREYVNISFRGIIRNLLMCQKHYHCILLCQILKKNDELLDVFAHWAVSKIKSSSELEDDELSKIIKERYSELPKAGNPPMAKVAHSAFLEGRFQLARDLALLESSPELKTLELLKLDDHALALSECLKFGCPELTLSVLLTMRQKLTTAQLAKLLILDMPQDQLYPYFQRDNHEFLYDYFHQTDNFIDLAHLLLVQGEENHSLNTFLPQIQELYGKVLNNSLIKQDREILNRNAKLWSYQETLNKKYHHNFTGLKLDQILAYLIEIKQESGLESFLKEFKISERKFYHIKCRTLVKTKSFDDLYEFAISKKSPIGYHAFYNYLKRNSYDKEAAAYISMISGISYEDRKRMYLDCKSYQNAIQLAGKEKDVHGLKELYTIVPTNETQLRALIMDTISKI</sequence>
<evidence type="ECO:0000313" key="5">
    <source>
        <dbReference type="EMBL" id="CDF91095.1"/>
    </source>
</evidence>
<evidence type="ECO:0000313" key="6">
    <source>
        <dbReference type="Proteomes" id="UP000019375"/>
    </source>
</evidence>
<dbReference type="SUPFAM" id="SSF69322">
    <property type="entry name" value="Tricorn protease domain 2"/>
    <property type="match status" value="1"/>
</dbReference>
<dbReference type="Pfam" id="PF04840">
    <property type="entry name" value="Vps16_C"/>
    <property type="match status" value="1"/>
</dbReference>
<gene>
    <name evidence="5" type="ORF">BN860_04676g</name>
</gene>
<dbReference type="PANTHER" id="PTHR12811">
    <property type="entry name" value="VACUOLAR PROTEIN SORTING VPS16"/>
    <property type="match status" value="1"/>
</dbReference>
<organism evidence="5 6">
    <name type="scientific">Zygosaccharomyces bailii (strain CLIB 213 / ATCC 58445 / CBS 680 / BCRC 21525 / NBRC 1098 / NCYC 1416 / NRRL Y-2227)</name>
    <dbReference type="NCBI Taxonomy" id="1333698"/>
    <lineage>
        <taxon>Eukaryota</taxon>
        <taxon>Fungi</taxon>
        <taxon>Dikarya</taxon>
        <taxon>Ascomycota</taxon>
        <taxon>Saccharomycotina</taxon>
        <taxon>Saccharomycetes</taxon>
        <taxon>Saccharomycetales</taxon>
        <taxon>Saccharomycetaceae</taxon>
        <taxon>Zygosaccharomyces</taxon>
    </lineage>
</organism>
<dbReference type="GO" id="GO:0042144">
    <property type="term" value="P:vacuole fusion, non-autophagic"/>
    <property type="evidence" value="ECO:0007669"/>
    <property type="project" value="TreeGrafter"/>
</dbReference>
<name>A0A8J2TBN5_ZYGB2</name>
<evidence type="ECO:0000259" key="3">
    <source>
        <dbReference type="Pfam" id="PF04840"/>
    </source>
</evidence>
<dbReference type="GO" id="GO:0003779">
    <property type="term" value="F:actin binding"/>
    <property type="evidence" value="ECO:0007669"/>
    <property type="project" value="TreeGrafter"/>
</dbReference>
<dbReference type="InterPro" id="IPR038132">
    <property type="entry name" value="Vps16_C_sf"/>
</dbReference>
<keyword evidence="6" id="KW-1185">Reference proteome</keyword>
<dbReference type="EMBL" id="HG316462">
    <property type="protein sequence ID" value="CDF91095.1"/>
    <property type="molecule type" value="Genomic_DNA"/>
</dbReference>
<feature type="domain" description="Vps16 C-terminal" evidence="3">
    <location>
        <begin position="477"/>
        <end position="792"/>
    </location>
</feature>
<dbReference type="Gene3D" id="1.10.150.780">
    <property type="entry name" value="Vps16, C-terminal region"/>
    <property type="match status" value="1"/>
</dbReference>
<dbReference type="GO" id="GO:0016197">
    <property type="term" value="P:endosomal transport"/>
    <property type="evidence" value="ECO:0007669"/>
    <property type="project" value="TreeGrafter"/>
</dbReference>
<dbReference type="GO" id="GO:0005768">
    <property type="term" value="C:endosome"/>
    <property type="evidence" value="ECO:0007669"/>
    <property type="project" value="TreeGrafter"/>
</dbReference>
<dbReference type="InterPro" id="IPR006925">
    <property type="entry name" value="Vps16_C"/>
</dbReference>
<feature type="domain" description="Vps16 N-terminal" evidence="4">
    <location>
        <begin position="4"/>
        <end position="375"/>
    </location>
</feature>
<evidence type="ECO:0000259" key="4">
    <source>
        <dbReference type="Pfam" id="PF04841"/>
    </source>
</evidence>
<proteinExistence type="inferred from homology"/>
<dbReference type="InterPro" id="IPR016534">
    <property type="entry name" value="VPS16"/>
</dbReference>
<dbReference type="Proteomes" id="UP000019375">
    <property type="component" value="Unassembled WGS sequence"/>
</dbReference>
<dbReference type="InterPro" id="IPR006926">
    <property type="entry name" value="Vps16_N"/>
</dbReference>
<dbReference type="OrthoDB" id="1792at2759"/>
<keyword evidence="2" id="KW-0813">Transport</keyword>
<dbReference type="GO" id="GO:0006886">
    <property type="term" value="P:intracellular protein transport"/>
    <property type="evidence" value="ECO:0007669"/>
    <property type="project" value="InterPro"/>
</dbReference>
<dbReference type="PIRSF" id="PIRSF007949">
    <property type="entry name" value="VPS16"/>
    <property type="match status" value="1"/>
</dbReference>
<accession>A0A8J2TBN5</accession>
<comment type="function">
    <text evidence="2">Essential for vacuolar protein sorting. Required for vacuole biogenesis, stability and to maintain vacuole morphology.</text>
</comment>
<dbReference type="PANTHER" id="PTHR12811:SF0">
    <property type="entry name" value="VACUOLAR PROTEIN SORTING-ASSOCIATED PROTEIN 16 HOMOLOG"/>
    <property type="match status" value="1"/>
</dbReference>
<dbReference type="Pfam" id="PF04841">
    <property type="entry name" value="Vps16_N"/>
    <property type="match status" value="1"/>
</dbReference>
<dbReference type="AlphaFoldDB" id="A0A8J2TBN5"/>